<gene>
    <name evidence="2" type="ORF">DV515_00009180</name>
</gene>
<evidence type="ECO:0000256" key="1">
    <source>
        <dbReference type="SAM" id="MobiDB-lite"/>
    </source>
</evidence>
<comment type="caution">
    <text evidence="2">The sequence shown here is derived from an EMBL/GenBank/DDBJ whole genome shotgun (WGS) entry which is preliminary data.</text>
</comment>
<sequence length="148" mass="14743">PRVRPGRGGLTAARAGEQRPVAGRGVPGPARGDGAAGGGAVGAGSAVGAVGERGCAKRPCGRGGALVSRGAFVGKSRRSLLLLSPGTRGSPSSRGTVPVVLSARSEAAAAVLSHRPTRSLLSVFEEDAGTLTEYTNQLLQAMQRVYGA</sequence>
<evidence type="ECO:0000313" key="3">
    <source>
        <dbReference type="Proteomes" id="UP000276834"/>
    </source>
</evidence>
<proteinExistence type="predicted"/>
<feature type="non-terminal residue" evidence="2">
    <location>
        <position position="148"/>
    </location>
</feature>
<feature type="region of interest" description="Disordered" evidence="1">
    <location>
        <begin position="1"/>
        <end position="43"/>
    </location>
</feature>
<reference evidence="2 3" key="1">
    <citation type="journal article" date="2018" name="Proc. R. Soc. B">
        <title>A non-coding region near Follistatin controls head colour polymorphism in the Gouldian finch.</title>
        <authorList>
            <person name="Toomey M.B."/>
            <person name="Marques C.I."/>
            <person name="Andrade P."/>
            <person name="Araujo P.M."/>
            <person name="Sabatino S."/>
            <person name="Gazda M.A."/>
            <person name="Afonso S."/>
            <person name="Lopes R.J."/>
            <person name="Corbo J.C."/>
            <person name="Carneiro M."/>
        </authorList>
    </citation>
    <scope>NUCLEOTIDE SEQUENCE [LARGE SCALE GENOMIC DNA]</scope>
    <source>
        <strain evidence="2">Red01</strain>
        <tissue evidence="2">Muscle</tissue>
    </source>
</reference>
<dbReference type="OrthoDB" id="10070851at2759"/>
<evidence type="ECO:0000313" key="2">
    <source>
        <dbReference type="EMBL" id="RLW00068.1"/>
    </source>
</evidence>
<feature type="non-terminal residue" evidence="2">
    <location>
        <position position="1"/>
    </location>
</feature>
<dbReference type="Proteomes" id="UP000276834">
    <property type="component" value="Unassembled WGS sequence"/>
</dbReference>
<organism evidence="2 3">
    <name type="scientific">Chloebia gouldiae</name>
    <name type="common">Gouldian finch</name>
    <name type="synonym">Erythrura gouldiae</name>
    <dbReference type="NCBI Taxonomy" id="44316"/>
    <lineage>
        <taxon>Eukaryota</taxon>
        <taxon>Metazoa</taxon>
        <taxon>Chordata</taxon>
        <taxon>Craniata</taxon>
        <taxon>Vertebrata</taxon>
        <taxon>Euteleostomi</taxon>
        <taxon>Archelosauria</taxon>
        <taxon>Archosauria</taxon>
        <taxon>Dinosauria</taxon>
        <taxon>Saurischia</taxon>
        <taxon>Theropoda</taxon>
        <taxon>Coelurosauria</taxon>
        <taxon>Aves</taxon>
        <taxon>Neognathae</taxon>
        <taxon>Neoaves</taxon>
        <taxon>Telluraves</taxon>
        <taxon>Australaves</taxon>
        <taxon>Passeriformes</taxon>
        <taxon>Passeroidea</taxon>
        <taxon>Passeridae</taxon>
        <taxon>Chloebia</taxon>
    </lineage>
</organism>
<keyword evidence="3" id="KW-1185">Reference proteome</keyword>
<dbReference type="EMBL" id="QUSF01000028">
    <property type="protein sequence ID" value="RLW00068.1"/>
    <property type="molecule type" value="Genomic_DNA"/>
</dbReference>
<name>A0A3L8SCL7_CHLGU</name>
<dbReference type="AlphaFoldDB" id="A0A3L8SCL7"/>
<feature type="compositionally biased region" description="Low complexity" evidence="1">
    <location>
        <begin position="19"/>
        <end position="33"/>
    </location>
</feature>
<protein>
    <submittedName>
        <fullName evidence="2">Uncharacterized protein</fullName>
    </submittedName>
</protein>
<accession>A0A3L8SCL7</accession>